<dbReference type="Gene3D" id="3.10.400.10">
    <property type="entry name" value="Sulfate adenylyltransferase"/>
    <property type="match status" value="1"/>
</dbReference>
<dbReference type="GO" id="GO:0004781">
    <property type="term" value="F:sulfate adenylyltransferase (ATP) activity"/>
    <property type="evidence" value="ECO:0007669"/>
    <property type="project" value="UniProtKB-UniRule"/>
</dbReference>
<dbReference type="InterPro" id="IPR020792">
    <property type="entry name" value="SO4_adenylyltransferase_pro"/>
</dbReference>
<dbReference type="UniPathway" id="UPA00140">
    <property type="reaction ID" value="UER00204"/>
</dbReference>
<organism evidence="11 12">
    <name type="scientific">Rossellomorea vietnamensis</name>
    <dbReference type="NCBI Taxonomy" id="218284"/>
    <lineage>
        <taxon>Bacteria</taxon>
        <taxon>Bacillati</taxon>
        <taxon>Bacillota</taxon>
        <taxon>Bacilli</taxon>
        <taxon>Bacillales</taxon>
        <taxon>Bacillaceae</taxon>
        <taxon>Rossellomorea</taxon>
    </lineage>
</organism>
<dbReference type="Gene3D" id="3.40.50.620">
    <property type="entry name" value="HUPs"/>
    <property type="match status" value="1"/>
</dbReference>
<evidence type="ECO:0000256" key="6">
    <source>
        <dbReference type="ARBA" id="ARBA00037980"/>
    </source>
</evidence>
<dbReference type="EC" id="2.7.7.4" evidence="8"/>
<dbReference type="CDD" id="cd00517">
    <property type="entry name" value="ATPS"/>
    <property type="match status" value="1"/>
</dbReference>
<keyword evidence="3 8" id="KW-0548">Nucleotidyltransferase</keyword>
<dbReference type="AlphaFoldDB" id="A0A0P6W025"/>
<evidence type="ECO:0000313" key="11">
    <source>
        <dbReference type="EMBL" id="KPL58830.1"/>
    </source>
</evidence>
<dbReference type="PANTHER" id="PTHR43509:SF1">
    <property type="entry name" value="SULFATE ADENYLYLTRANSFERASE"/>
    <property type="match status" value="1"/>
</dbReference>
<dbReference type="eggNOG" id="COG2046">
    <property type="taxonomic scope" value="Bacteria"/>
</dbReference>
<dbReference type="GO" id="GO:0000103">
    <property type="term" value="P:sulfate assimilation"/>
    <property type="evidence" value="ECO:0007669"/>
    <property type="project" value="UniProtKB-UniRule"/>
</dbReference>
<dbReference type="InterPro" id="IPR014729">
    <property type="entry name" value="Rossmann-like_a/b/a_fold"/>
</dbReference>
<evidence type="ECO:0000256" key="5">
    <source>
        <dbReference type="ARBA" id="ARBA00022840"/>
    </source>
</evidence>
<feature type="domain" description="ATP-sulfurylase PUA-like" evidence="10">
    <location>
        <begin position="2"/>
        <end position="158"/>
    </location>
</feature>
<dbReference type="PATRIC" id="fig|218284.4.peg.1188"/>
<accession>A0A0P6W025</accession>
<dbReference type="InterPro" id="IPR025980">
    <property type="entry name" value="ATP-Sase_PUA-like_dom"/>
</dbReference>
<evidence type="ECO:0000256" key="2">
    <source>
        <dbReference type="ARBA" id="ARBA00022679"/>
    </source>
</evidence>
<name>A0A0P6W025_9BACI</name>
<comment type="similarity">
    <text evidence="6 8">Belongs to the sulfate adenylyltransferase family.</text>
</comment>
<dbReference type="Pfam" id="PF14306">
    <property type="entry name" value="PUA_2"/>
    <property type="match status" value="1"/>
</dbReference>
<dbReference type="InterPro" id="IPR015947">
    <property type="entry name" value="PUA-like_sf"/>
</dbReference>
<dbReference type="GO" id="GO:0070814">
    <property type="term" value="P:hydrogen sulfide biosynthetic process"/>
    <property type="evidence" value="ECO:0007669"/>
    <property type="project" value="UniProtKB-UniRule"/>
</dbReference>
<keyword evidence="5 8" id="KW-0067">ATP-binding</keyword>
<proteinExistence type="inferred from homology"/>
<comment type="catalytic activity">
    <reaction evidence="7 8">
        <text>sulfate + ATP + H(+) = adenosine 5'-phosphosulfate + diphosphate</text>
        <dbReference type="Rhea" id="RHEA:18133"/>
        <dbReference type="ChEBI" id="CHEBI:15378"/>
        <dbReference type="ChEBI" id="CHEBI:16189"/>
        <dbReference type="ChEBI" id="CHEBI:30616"/>
        <dbReference type="ChEBI" id="CHEBI:33019"/>
        <dbReference type="ChEBI" id="CHEBI:58243"/>
        <dbReference type="EC" id="2.7.7.4"/>
    </reaction>
</comment>
<dbReference type="HAMAP" id="MF_00066">
    <property type="entry name" value="Sulf_adenylyltr"/>
    <property type="match status" value="1"/>
</dbReference>
<feature type="domain" description="Sulphate adenylyltransferase catalytic" evidence="9">
    <location>
        <begin position="169"/>
        <end position="376"/>
    </location>
</feature>
<evidence type="ECO:0000256" key="3">
    <source>
        <dbReference type="ARBA" id="ARBA00022695"/>
    </source>
</evidence>
<dbReference type="SUPFAM" id="SSF88697">
    <property type="entry name" value="PUA domain-like"/>
    <property type="match status" value="1"/>
</dbReference>
<comment type="pathway">
    <text evidence="1 8">Sulfur metabolism; hydrogen sulfide biosynthesis; sulfite from sulfate: step 1/3.</text>
</comment>
<evidence type="ECO:0000256" key="7">
    <source>
        <dbReference type="ARBA" id="ARBA00049370"/>
    </source>
</evidence>
<dbReference type="GO" id="GO:0005524">
    <property type="term" value="F:ATP binding"/>
    <property type="evidence" value="ECO:0007669"/>
    <property type="project" value="UniProtKB-KW"/>
</dbReference>
<sequence>MISPHGGMLVNQVVRGIERDELLEKSSTLPAITLDSWGLSDLVLLSTGAFSPLTGFMNQKDYLHVLKDMRLSNGLVWSLPITLPVPKRVSKSFSIGETVSLKGEDGVIYGTLEIEEIYEYSKEAEALFVFRTLDNLHPGVQKTYKKEDVYVSGTVKLLRFPAIFKKDFQTPKQLRERFNELGWNTVVAFQTRNPIHRAHEYLQKTALELVDGLLIHPLVGDTKQDDIPADIRMKSYRVLVDEYYPRERVLLSTFPAAMRYAGPREALFHSIVRKNFGCTHFIVGRDHAGVGDYYGTYDAQEIFNQFSKEEIGIEILKFEHAFHCIKCGSMATSKTCPHETPFHIHLSGTKVRKMLKDGMMPPKEFSRPEVIEVLLNEMRKSSQREH</sequence>
<dbReference type="SUPFAM" id="SSF52374">
    <property type="entry name" value="Nucleotidylyl transferase"/>
    <property type="match status" value="1"/>
</dbReference>
<dbReference type="NCBIfam" id="NF003166">
    <property type="entry name" value="PRK04149.1"/>
    <property type="match status" value="1"/>
</dbReference>
<dbReference type="OrthoDB" id="9804504at2"/>
<dbReference type="Proteomes" id="UP000050398">
    <property type="component" value="Unassembled WGS sequence"/>
</dbReference>
<dbReference type="InterPro" id="IPR024951">
    <property type="entry name" value="Sulfurylase_cat_dom"/>
</dbReference>
<evidence type="ECO:0000313" key="12">
    <source>
        <dbReference type="Proteomes" id="UP000050398"/>
    </source>
</evidence>
<evidence type="ECO:0000259" key="10">
    <source>
        <dbReference type="Pfam" id="PF14306"/>
    </source>
</evidence>
<gene>
    <name evidence="8 11" type="primary">sat</name>
    <name evidence="11" type="ORF">AM506_15025</name>
</gene>
<evidence type="ECO:0000256" key="8">
    <source>
        <dbReference type="HAMAP-Rule" id="MF_00066"/>
    </source>
</evidence>
<dbReference type="EMBL" id="LIXZ01000012">
    <property type="protein sequence ID" value="KPL58830.1"/>
    <property type="molecule type" value="Genomic_DNA"/>
</dbReference>
<dbReference type="RefSeq" id="WP_060673307.1">
    <property type="nucleotide sequence ID" value="NZ_LIXZ01000012.1"/>
</dbReference>
<keyword evidence="2 8" id="KW-0808">Transferase</keyword>
<evidence type="ECO:0000256" key="1">
    <source>
        <dbReference type="ARBA" id="ARBA00005048"/>
    </source>
</evidence>
<protein>
    <recommendedName>
        <fullName evidence="8">Sulfate adenylyltransferase</fullName>
        <ecNumber evidence="8">2.7.7.4</ecNumber>
    </recommendedName>
    <alternativeName>
        <fullName evidence="8">ATP-sulfurylase</fullName>
    </alternativeName>
    <alternativeName>
        <fullName evidence="8">Sulfate adenylate transferase</fullName>
        <shortName evidence="8">SAT</shortName>
    </alternativeName>
</protein>
<reference evidence="11 12" key="1">
    <citation type="submission" date="2015-08" db="EMBL/GenBank/DDBJ databases">
        <title>Draft Genome Sequence of Bacillus vietnamensis UCD-SED5.</title>
        <authorList>
            <person name="Lee R.D."/>
            <person name="Jospin G."/>
            <person name="Lang J.M."/>
            <person name="Coil D.A."/>
            <person name="Eisen J.A."/>
        </authorList>
    </citation>
    <scope>NUCLEOTIDE SEQUENCE [LARGE SCALE GENOMIC DNA]</scope>
    <source>
        <strain evidence="11 12">UCD-SED5</strain>
    </source>
</reference>
<evidence type="ECO:0000259" key="9">
    <source>
        <dbReference type="Pfam" id="PF01747"/>
    </source>
</evidence>
<dbReference type="Pfam" id="PF01747">
    <property type="entry name" value="ATP-sulfurylase"/>
    <property type="match status" value="1"/>
</dbReference>
<dbReference type="NCBIfam" id="TIGR00339">
    <property type="entry name" value="sopT"/>
    <property type="match status" value="1"/>
</dbReference>
<dbReference type="PANTHER" id="PTHR43509">
    <property type="match status" value="1"/>
</dbReference>
<comment type="caution">
    <text evidence="11">The sequence shown here is derived from an EMBL/GenBank/DDBJ whole genome shotgun (WGS) entry which is preliminary data.</text>
</comment>
<dbReference type="InterPro" id="IPR002650">
    <property type="entry name" value="Sulphate_adenylyltransferase"/>
</dbReference>
<evidence type="ECO:0000256" key="4">
    <source>
        <dbReference type="ARBA" id="ARBA00022741"/>
    </source>
</evidence>
<keyword evidence="4 8" id="KW-0547">Nucleotide-binding</keyword>